<dbReference type="NCBIfam" id="TIGR01850">
    <property type="entry name" value="argC"/>
    <property type="match status" value="1"/>
</dbReference>
<comment type="similarity">
    <text evidence="5">Belongs to the NAGSA dehydrogenase family. Type 1 subfamily.</text>
</comment>
<dbReference type="PANTHER" id="PTHR32338:SF10">
    <property type="entry name" value="N-ACETYL-GAMMA-GLUTAMYL-PHOSPHATE REDUCTASE, CHLOROPLASTIC-RELATED"/>
    <property type="match status" value="1"/>
</dbReference>
<dbReference type="CDD" id="cd24148">
    <property type="entry name" value="AGPR_1_actinobacAGPR_like"/>
    <property type="match status" value="1"/>
</dbReference>
<dbReference type="InterPro" id="IPR023013">
    <property type="entry name" value="AGPR_AS"/>
</dbReference>
<evidence type="ECO:0000256" key="6">
    <source>
        <dbReference type="PROSITE-ProRule" id="PRU10010"/>
    </source>
</evidence>
<dbReference type="EC" id="1.2.1.38" evidence="5"/>
<dbReference type="RefSeq" id="WP_380634210.1">
    <property type="nucleotide sequence ID" value="NZ_JBHSQO010000005.1"/>
</dbReference>
<protein>
    <recommendedName>
        <fullName evidence="5">N-acetyl-gamma-glutamyl-phosphate reductase</fullName>
        <shortName evidence="5">AGPR</shortName>
        <ecNumber evidence="5">1.2.1.38</ecNumber>
    </recommendedName>
    <alternativeName>
        <fullName evidence="5">N-acetyl-glutamate semialdehyde dehydrogenase</fullName>
        <shortName evidence="5">NAGSA dehydrogenase</shortName>
    </alternativeName>
</protein>
<dbReference type="SMART" id="SM00859">
    <property type="entry name" value="Semialdhyde_dh"/>
    <property type="match status" value="1"/>
</dbReference>
<keyword evidence="2 5" id="KW-0028">Amino-acid biosynthesis</keyword>
<reference evidence="9" key="1">
    <citation type="journal article" date="2019" name="Int. J. Syst. Evol. Microbiol.">
        <title>The Global Catalogue of Microorganisms (GCM) 10K type strain sequencing project: providing services to taxonomists for standard genome sequencing and annotation.</title>
        <authorList>
            <consortium name="The Broad Institute Genomics Platform"/>
            <consortium name="The Broad Institute Genome Sequencing Center for Infectious Disease"/>
            <person name="Wu L."/>
            <person name="Ma J."/>
        </authorList>
    </citation>
    <scope>NUCLEOTIDE SEQUENCE [LARGE SCALE GENOMIC DNA]</scope>
    <source>
        <strain evidence="9">CGMCC 4.7246</strain>
    </source>
</reference>
<keyword evidence="3 5" id="KW-0521">NADP</keyword>
<dbReference type="Gene3D" id="3.40.50.720">
    <property type="entry name" value="NAD(P)-binding Rossmann-like Domain"/>
    <property type="match status" value="1"/>
</dbReference>
<comment type="pathway">
    <text evidence="5">Amino-acid biosynthesis; L-arginine biosynthesis; N(2)-acetyl-L-ornithine from L-glutamate: step 3/4.</text>
</comment>
<dbReference type="Pfam" id="PF01118">
    <property type="entry name" value="Semialdhyde_dh"/>
    <property type="match status" value="1"/>
</dbReference>
<dbReference type="InterPro" id="IPR050085">
    <property type="entry name" value="AGPR"/>
</dbReference>
<dbReference type="InterPro" id="IPR000534">
    <property type="entry name" value="Semialdehyde_DH_NAD-bd"/>
</dbReference>
<evidence type="ECO:0000256" key="4">
    <source>
        <dbReference type="ARBA" id="ARBA00023002"/>
    </source>
</evidence>
<keyword evidence="1 5" id="KW-0055">Arginine biosynthesis</keyword>
<dbReference type="HAMAP" id="MF_00150">
    <property type="entry name" value="ArgC_type1"/>
    <property type="match status" value="1"/>
</dbReference>
<dbReference type="PROSITE" id="PS01224">
    <property type="entry name" value="ARGC"/>
    <property type="match status" value="1"/>
</dbReference>
<evidence type="ECO:0000256" key="3">
    <source>
        <dbReference type="ARBA" id="ARBA00022857"/>
    </source>
</evidence>
<evidence type="ECO:0000256" key="5">
    <source>
        <dbReference type="HAMAP-Rule" id="MF_00150"/>
    </source>
</evidence>
<dbReference type="SUPFAM" id="SSF55347">
    <property type="entry name" value="Glyceraldehyde-3-phosphate dehydrogenase-like, C-terminal domain"/>
    <property type="match status" value="1"/>
</dbReference>
<dbReference type="EMBL" id="JBHSQO010000005">
    <property type="protein sequence ID" value="MFC6089175.1"/>
    <property type="molecule type" value="Genomic_DNA"/>
</dbReference>
<dbReference type="InterPro" id="IPR058924">
    <property type="entry name" value="AGPR_dimerisation_dom"/>
</dbReference>
<evidence type="ECO:0000256" key="2">
    <source>
        <dbReference type="ARBA" id="ARBA00022605"/>
    </source>
</evidence>
<evidence type="ECO:0000256" key="1">
    <source>
        <dbReference type="ARBA" id="ARBA00022571"/>
    </source>
</evidence>
<dbReference type="InterPro" id="IPR000706">
    <property type="entry name" value="AGPR_type-1"/>
</dbReference>
<feature type="active site" evidence="5 6">
    <location>
        <position position="146"/>
    </location>
</feature>
<sequence>MTLRIAVAGASGYAGGEVLRLLLGHPEVEIGALTAGGNAGTRLLAHQPHLLPLADRVLTETTAAELAGHDVVFLALPHGHSAELAARLGDDVLVVDCGADHRLTDPAAWERWYGGEHAGSWPYGLPELPGRRDELRGARRVAVPGCYPTVSSLALAPAMGLVEPEVTVVAVSGTSGAGKSLKPGLLGSEVMGSLSAYGVGGAHRHTPEITQNLSAVAGREVRVSFTPVLAPLPRGILATCSATLTSGEDVRAAYERAYADEPFVHLLPEGHWPTTGAVLGSNAVQLQVTVDRDLNRLVVVAAIDNLAKGTAGAAVQCMNLALGLPETTGLSTVGVAP</sequence>
<dbReference type="InterPro" id="IPR036291">
    <property type="entry name" value="NAD(P)-bd_dom_sf"/>
</dbReference>
<gene>
    <name evidence="5 8" type="primary">argC</name>
    <name evidence="8" type="ORF">ACFP3R_07820</name>
</gene>
<dbReference type="Proteomes" id="UP001596220">
    <property type="component" value="Unassembled WGS sequence"/>
</dbReference>
<evidence type="ECO:0000313" key="9">
    <source>
        <dbReference type="Proteomes" id="UP001596220"/>
    </source>
</evidence>
<proteinExistence type="inferred from homology"/>
<dbReference type="Gene3D" id="3.30.360.10">
    <property type="entry name" value="Dihydrodipicolinate Reductase, domain 2"/>
    <property type="match status" value="1"/>
</dbReference>
<comment type="subcellular location">
    <subcellularLocation>
        <location evidence="5">Cytoplasm</location>
    </subcellularLocation>
</comment>
<dbReference type="Pfam" id="PF22698">
    <property type="entry name" value="Semialdhyde_dhC_1"/>
    <property type="match status" value="1"/>
</dbReference>
<dbReference type="GO" id="GO:0003942">
    <property type="term" value="F:N-acetyl-gamma-glutamyl-phosphate reductase activity"/>
    <property type="evidence" value="ECO:0007669"/>
    <property type="project" value="UniProtKB-EC"/>
</dbReference>
<keyword evidence="4 5" id="KW-0560">Oxidoreductase</keyword>
<comment type="caution">
    <text evidence="8">The sequence shown here is derived from an EMBL/GenBank/DDBJ whole genome shotgun (WGS) entry which is preliminary data.</text>
</comment>
<dbReference type="PANTHER" id="PTHR32338">
    <property type="entry name" value="N-ACETYL-GAMMA-GLUTAMYL-PHOSPHATE REDUCTASE, CHLOROPLASTIC-RELATED-RELATED"/>
    <property type="match status" value="1"/>
</dbReference>
<organism evidence="8 9">
    <name type="scientific">Saccharothrix lopnurensis</name>
    <dbReference type="NCBI Taxonomy" id="1670621"/>
    <lineage>
        <taxon>Bacteria</taxon>
        <taxon>Bacillati</taxon>
        <taxon>Actinomycetota</taxon>
        <taxon>Actinomycetes</taxon>
        <taxon>Pseudonocardiales</taxon>
        <taxon>Pseudonocardiaceae</taxon>
        <taxon>Saccharothrix</taxon>
    </lineage>
</organism>
<keyword evidence="5" id="KW-0963">Cytoplasm</keyword>
<accession>A0ABW1P1F6</accession>
<evidence type="ECO:0000259" key="7">
    <source>
        <dbReference type="SMART" id="SM00859"/>
    </source>
</evidence>
<name>A0ABW1P1F6_9PSEU</name>
<evidence type="ECO:0000313" key="8">
    <source>
        <dbReference type="EMBL" id="MFC6089175.1"/>
    </source>
</evidence>
<dbReference type="CDD" id="cd23934">
    <property type="entry name" value="AGPR_1_C"/>
    <property type="match status" value="1"/>
</dbReference>
<comment type="function">
    <text evidence="5">Catalyzes the NADPH-dependent reduction of N-acetyl-5-glutamyl phosphate to yield N-acetyl-L-glutamate 5-semialdehyde.</text>
</comment>
<comment type="catalytic activity">
    <reaction evidence="5">
        <text>N-acetyl-L-glutamate 5-semialdehyde + phosphate + NADP(+) = N-acetyl-L-glutamyl 5-phosphate + NADPH + H(+)</text>
        <dbReference type="Rhea" id="RHEA:21588"/>
        <dbReference type="ChEBI" id="CHEBI:15378"/>
        <dbReference type="ChEBI" id="CHEBI:29123"/>
        <dbReference type="ChEBI" id="CHEBI:43474"/>
        <dbReference type="ChEBI" id="CHEBI:57783"/>
        <dbReference type="ChEBI" id="CHEBI:57936"/>
        <dbReference type="ChEBI" id="CHEBI:58349"/>
        <dbReference type="EC" id="1.2.1.38"/>
    </reaction>
</comment>
<feature type="domain" description="Semialdehyde dehydrogenase NAD-binding" evidence="7">
    <location>
        <begin position="4"/>
        <end position="136"/>
    </location>
</feature>
<dbReference type="SUPFAM" id="SSF51735">
    <property type="entry name" value="NAD(P)-binding Rossmann-fold domains"/>
    <property type="match status" value="1"/>
</dbReference>
<keyword evidence="9" id="KW-1185">Reference proteome</keyword>